<proteinExistence type="inferred from homology"/>
<evidence type="ECO:0008006" key="9">
    <source>
        <dbReference type="Google" id="ProtNLM"/>
    </source>
</evidence>
<feature type="transmembrane region" description="Helical" evidence="6">
    <location>
        <begin position="34"/>
        <end position="57"/>
    </location>
</feature>
<feature type="transmembrane region" description="Helical" evidence="6">
    <location>
        <begin position="6"/>
        <end position="27"/>
    </location>
</feature>
<keyword evidence="4 6" id="KW-1133">Transmembrane helix</keyword>
<dbReference type="GO" id="GO:0016020">
    <property type="term" value="C:membrane"/>
    <property type="evidence" value="ECO:0007669"/>
    <property type="project" value="UniProtKB-SubCell"/>
</dbReference>
<comment type="subcellular location">
    <subcellularLocation>
        <location evidence="1">Membrane</location>
        <topology evidence="1">Multi-pass membrane protein</topology>
    </subcellularLocation>
</comment>
<keyword evidence="3 6" id="KW-0812">Transmembrane</keyword>
<keyword evidence="5 6" id="KW-0472">Membrane</keyword>
<evidence type="ECO:0000256" key="1">
    <source>
        <dbReference type="ARBA" id="ARBA00004141"/>
    </source>
</evidence>
<name>A0A7R9GI14_9CRUS</name>
<sequence>MGDSDIATLITLAFAGSVGMTFLVLACALPQHNWWPFFVVMFYIASPFPVLISRRYSDGSSSSSACHEFAVFLTTGIVISAFSLPVVLARAPSLAPVITWGSCGLILAANIVMFLTIVGFFIAFNSEDLSYNMW</sequence>
<feature type="transmembrane region" description="Helical" evidence="6">
    <location>
        <begin position="100"/>
        <end position="124"/>
    </location>
</feature>
<evidence type="ECO:0000256" key="3">
    <source>
        <dbReference type="ARBA" id="ARBA00022692"/>
    </source>
</evidence>
<comment type="similarity">
    <text evidence="2">Belongs to the OB-RGRP/VPS55 family.</text>
</comment>
<evidence type="ECO:0000256" key="6">
    <source>
        <dbReference type="SAM" id="Phobius"/>
    </source>
</evidence>
<dbReference type="Pfam" id="PF04133">
    <property type="entry name" value="Vps55"/>
    <property type="match status" value="1"/>
</dbReference>
<evidence type="ECO:0000256" key="2">
    <source>
        <dbReference type="ARBA" id="ARBA00005645"/>
    </source>
</evidence>
<dbReference type="Proteomes" id="UP000678499">
    <property type="component" value="Unassembled WGS sequence"/>
</dbReference>
<evidence type="ECO:0000256" key="4">
    <source>
        <dbReference type="ARBA" id="ARBA00022989"/>
    </source>
</evidence>
<dbReference type="PANTHER" id="PTHR12050">
    <property type="entry name" value="LEPTIN RECEPTOR-RELATED"/>
    <property type="match status" value="1"/>
</dbReference>
<dbReference type="OrthoDB" id="14246at2759"/>
<dbReference type="GO" id="GO:0005768">
    <property type="term" value="C:endosome"/>
    <property type="evidence" value="ECO:0007669"/>
    <property type="project" value="TreeGrafter"/>
</dbReference>
<accession>A0A7R9GI14</accession>
<evidence type="ECO:0000313" key="8">
    <source>
        <dbReference type="Proteomes" id="UP000678499"/>
    </source>
</evidence>
<dbReference type="InterPro" id="IPR007262">
    <property type="entry name" value="Vps55/LEPROT"/>
</dbReference>
<organism evidence="7">
    <name type="scientific">Notodromas monacha</name>
    <dbReference type="NCBI Taxonomy" id="399045"/>
    <lineage>
        <taxon>Eukaryota</taxon>
        <taxon>Metazoa</taxon>
        <taxon>Ecdysozoa</taxon>
        <taxon>Arthropoda</taxon>
        <taxon>Crustacea</taxon>
        <taxon>Oligostraca</taxon>
        <taxon>Ostracoda</taxon>
        <taxon>Podocopa</taxon>
        <taxon>Podocopida</taxon>
        <taxon>Cypridocopina</taxon>
        <taxon>Cypridoidea</taxon>
        <taxon>Cyprididae</taxon>
        <taxon>Notodromas</taxon>
    </lineage>
</organism>
<gene>
    <name evidence="7" type="ORF">NMOB1V02_LOCUS10844</name>
</gene>
<evidence type="ECO:0000313" key="7">
    <source>
        <dbReference type="EMBL" id="CAD7283227.1"/>
    </source>
</evidence>
<dbReference type="AlphaFoldDB" id="A0A7R9GI14"/>
<feature type="transmembrane region" description="Helical" evidence="6">
    <location>
        <begin position="69"/>
        <end position="88"/>
    </location>
</feature>
<evidence type="ECO:0000256" key="5">
    <source>
        <dbReference type="ARBA" id="ARBA00023136"/>
    </source>
</evidence>
<dbReference type="EMBL" id="OA887088">
    <property type="protein sequence ID" value="CAD7283227.1"/>
    <property type="molecule type" value="Genomic_DNA"/>
</dbReference>
<reference evidence="7" key="1">
    <citation type="submission" date="2020-11" db="EMBL/GenBank/DDBJ databases">
        <authorList>
            <person name="Tran Van P."/>
        </authorList>
    </citation>
    <scope>NUCLEOTIDE SEQUENCE</scope>
</reference>
<dbReference type="PANTHER" id="PTHR12050:SF0">
    <property type="entry name" value="RH04491P"/>
    <property type="match status" value="1"/>
</dbReference>
<dbReference type="EMBL" id="CAJPEX010005051">
    <property type="protein sequence ID" value="CAG0923379.1"/>
    <property type="molecule type" value="Genomic_DNA"/>
</dbReference>
<dbReference type="GO" id="GO:0032511">
    <property type="term" value="P:late endosome to vacuole transport via multivesicular body sorting pathway"/>
    <property type="evidence" value="ECO:0007669"/>
    <property type="project" value="TreeGrafter"/>
</dbReference>
<keyword evidence="8" id="KW-1185">Reference proteome</keyword>
<protein>
    <recommendedName>
        <fullName evidence="9">Leptin receptor overlapping transcript-like 1</fullName>
    </recommendedName>
</protein>